<feature type="compositionally biased region" description="Basic and acidic residues" evidence="1">
    <location>
        <begin position="388"/>
        <end position="398"/>
    </location>
</feature>
<keyword evidence="3" id="KW-1185">Reference proteome</keyword>
<evidence type="ECO:0000313" key="3">
    <source>
        <dbReference type="Proteomes" id="UP000626092"/>
    </source>
</evidence>
<comment type="caution">
    <text evidence="2">The sequence shown here is derived from an EMBL/GenBank/DDBJ whole genome shotgun (WGS) entry which is preliminary data.</text>
</comment>
<feature type="region of interest" description="Disordered" evidence="1">
    <location>
        <begin position="1"/>
        <end position="20"/>
    </location>
</feature>
<accession>A0A834LAX3</accession>
<reference evidence="2" key="1">
    <citation type="submission" date="2019-11" db="EMBL/GenBank/DDBJ databases">
        <authorList>
            <person name="Liu Y."/>
            <person name="Hou J."/>
            <person name="Li T.-Q."/>
            <person name="Guan C.-H."/>
            <person name="Wu X."/>
            <person name="Wu H.-Z."/>
            <person name="Ling F."/>
            <person name="Zhang R."/>
            <person name="Shi X.-G."/>
            <person name="Ren J.-P."/>
            <person name="Chen E.-F."/>
            <person name="Sun J.-M."/>
        </authorList>
    </citation>
    <scope>NUCLEOTIDE SEQUENCE</scope>
    <source>
        <strain evidence="2">Adult_tree_wgs_1</strain>
        <tissue evidence="2">Leaves</tissue>
    </source>
</reference>
<dbReference type="EMBL" id="WJXA01000011">
    <property type="protein sequence ID" value="KAF7127284.1"/>
    <property type="molecule type" value="Genomic_DNA"/>
</dbReference>
<dbReference type="AlphaFoldDB" id="A0A834LAX3"/>
<feature type="region of interest" description="Disordered" evidence="1">
    <location>
        <begin position="363"/>
        <end position="398"/>
    </location>
</feature>
<protein>
    <submittedName>
        <fullName evidence="2">Uncharacterized protein</fullName>
    </submittedName>
</protein>
<organism evidence="2 3">
    <name type="scientific">Rhododendron simsii</name>
    <name type="common">Sims's rhododendron</name>
    <dbReference type="NCBI Taxonomy" id="118357"/>
    <lineage>
        <taxon>Eukaryota</taxon>
        <taxon>Viridiplantae</taxon>
        <taxon>Streptophyta</taxon>
        <taxon>Embryophyta</taxon>
        <taxon>Tracheophyta</taxon>
        <taxon>Spermatophyta</taxon>
        <taxon>Magnoliopsida</taxon>
        <taxon>eudicotyledons</taxon>
        <taxon>Gunneridae</taxon>
        <taxon>Pentapetalae</taxon>
        <taxon>asterids</taxon>
        <taxon>Ericales</taxon>
        <taxon>Ericaceae</taxon>
        <taxon>Ericoideae</taxon>
        <taxon>Rhodoreae</taxon>
        <taxon>Rhododendron</taxon>
    </lineage>
</organism>
<name>A0A834LAX3_RHOSS</name>
<dbReference type="Proteomes" id="UP000626092">
    <property type="component" value="Unassembled WGS sequence"/>
</dbReference>
<sequence length="587" mass="64031">MEEGGSAVSSDRYRLSTRRHESGQGRIALVPVHNLKVFSMVDSPSSDSPRIDPDAYQVLQDTIRALARGYWMGNMSFDESSSNFAQPAGLPVIPGIHVPLQVDDRASRDILYGQGDSLNAAAELVSHGFEQEKEGHAERAAAGAHASTFTSAGALSNAPNVGRAGGSPRDINVIPSLPIGLGPMPYNHLYNDGLGGFTDGFQVKYEISDDVLVGRVTGEKITFGEDFIILPLYTITEGGVSENFEWGPINPLLDFSFPTRTGPAIERPYKIPRVRGFPGYRDAPDCFAPNKRLFITGMWPNLIALLRCTDQEAPTLLSYEPTYSGFAHRKDKSKMVRKTVDPATIAGEALSVPIYYPGSLHLPSTDPSGAARPPKTTFTEDSNPAGEGEDRRAEKRAKVAEDDIEIIGASHATADASKPNESPALFKSDFECLDGYMITAADSLAENPLLAVTLLKGVAPPKDMENLLDGKANNMVEVCHFLVKGELRIKREEAKTDTKEIKKLEGRVAEAVIVLEERDRLLTELLEEASDAGYNEAEEHYKQQVEGLVKKAFKDGELRGIEETHNSSFLLGYKAGLDYAEVHQVDH</sequence>
<feature type="compositionally biased region" description="Basic and acidic residues" evidence="1">
    <location>
        <begin position="11"/>
        <end position="20"/>
    </location>
</feature>
<proteinExistence type="predicted"/>
<evidence type="ECO:0000313" key="2">
    <source>
        <dbReference type="EMBL" id="KAF7127284.1"/>
    </source>
</evidence>
<gene>
    <name evidence="2" type="ORF">RHSIM_Rhsim11G0017200</name>
</gene>
<evidence type="ECO:0000256" key="1">
    <source>
        <dbReference type="SAM" id="MobiDB-lite"/>
    </source>
</evidence>